<keyword evidence="2" id="KW-0472">Membrane</keyword>
<dbReference type="Proteomes" id="UP000319483">
    <property type="component" value="Unassembled WGS sequence"/>
</dbReference>
<proteinExistence type="inferred from homology"/>
<dbReference type="RefSeq" id="WP_065737358.1">
    <property type="nucleotide sequence ID" value="NZ_CAMLAP010000019.1"/>
</dbReference>
<feature type="transmembrane region" description="Helical" evidence="2">
    <location>
        <begin position="158"/>
        <end position="183"/>
    </location>
</feature>
<gene>
    <name evidence="3" type="ORF">FPQ15_12695</name>
</gene>
<name>A0A1B9JHE1_9GAMM</name>
<comment type="caution">
    <text evidence="3">The sequence shown here is derived from an EMBL/GenBank/DDBJ whole genome shotgun (WGS) entry which is preliminary data.</text>
</comment>
<protein>
    <submittedName>
        <fullName evidence="3">YggT family protein</fullName>
    </submittedName>
</protein>
<accession>A0A1B9JHE1</accession>
<evidence type="ECO:0000256" key="2">
    <source>
        <dbReference type="SAM" id="Phobius"/>
    </source>
</evidence>
<evidence type="ECO:0000313" key="4">
    <source>
        <dbReference type="Proteomes" id="UP000319483"/>
    </source>
</evidence>
<feature type="transmembrane region" description="Helical" evidence="2">
    <location>
        <begin position="6"/>
        <end position="25"/>
    </location>
</feature>
<dbReference type="PANTHER" id="PTHR33219:SF14">
    <property type="entry name" value="PROTEIN COFACTOR ASSEMBLY OF COMPLEX C SUBUNIT B CCB3, CHLOROPLASTIC-RELATED"/>
    <property type="match status" value="1"/>
</dbReference>
<dbReference type="AlphaFoldDB" id="A0A1B9JHE1"/>
<sequence>MTSILFLGKTVLTFCLYVLILRLWMQRVRVNFYNPFTQFIVKITQPIIGPLRKVIPSIGRIDTATWILLYLFAVIKIIFVLYFNLTNTPIFSIEYLLYAVAAIVHDAGNLLFWLLLFRAILSWVSRGQSGADELLAQLTEPFIAPIRRIVPPLGIIDISFMIFVFILMFLNMLAFDIVGYLWILL</sequence>
<feature type="transmembrane region" description="Helical" evidence="2">
    <location>
        <begin position="63"/>
        <end position="83"/>
    </location>
</feature>
<dbReference type="EMBL" id="VMHM01000019">
    <property type="protein sequence ID" value="TSJ92969.1"/>
    <property type="molecule type" value="Genomic_DNA"/>
</dbReference>
<comment type="similarity">
    <text evidence="1">Belongs to the YggT family.</text>
</comment>
<reference evidence="3 4" key="1">
    <citation type="submission" date="2019-07" db="EMBL/GenBank/DDBJ databases">
        <title>Gilliamella genomes.</title>
        <authorList>
            <person name="Zheng H."/>
        </authorList>
    </citation>
    <scope>NUCLEOTIDE SEQUENCE [LARGE SCALE GENOMIC DNA]</scope>
    <source>
        <strain evidence="3 4">W8127</strain>
    </source>
</reference>
<organism evidence="3 4">
    <name type="scientific">Gilliamella apicola</name>
    <dbReference type="NCBI Taxonomy" id="1196095"/>
    <lineage>
        <taxon>Bacteria</taxon>
        <taxon>Pseudomonadati</taxon>
        <taxon>Pseudomonadota</taxon>
        <taxon>Gammaproteobacteria</taxon>
        <taxon>Orbales</taxon>
        <taxon>Orbaceae</taxon>
        <taxon>Gilliamella</taxon>
    </lineage>
</organism>
<feature type="transmembrane region" description="Helical" evidence="2">
    <location>
        <begin position="95"/>
        <end position="116"/>
    </location>
</feature>
<dbReference type="InterPro" id="IPR003425">
    <property type="entry name" value="CCB3/YggT"/>
</dbReference>
<dbReference type="GO" id="GO:0016020">
    <property type="term" value="C:membrane"/>
    <property type="evidence" value="ECO:0007669"/>
    <property type="project" value="InterPro"/>
</dbReference>
<dbReference type="OrthoDB" id="9806665at2"/>
<evidence type="ECO:0000313" key="3">
    <source>
        <dbReference type="EMBL" id="TSJ92969.1"/>
    </source>
</evidence>
<keyword evidence="2" id="KW-0812">Transmembrane</keyword>
<dbReference type="PANTHER" id="PTHR33219">
    <property type="entry name" value="YLMG HOMOLOG PROTEIN 2, CHLOROPLASTIC"/>
    <property type="match status" value="1"/>
</dbReference>
<keyword evidence="2" id="KW-1133">Transmembrane helix</keyword>
<evidence type="ECO:0000256" key="1">
    <source>
        <dbReference type="ARBA" id="ARBA00010894"/>
    </source>
</evidence>
<dbReference type="Pfam" id="PF02325">
    <property type="entry name" value="CCB3_YggT"/>
    <property type="match status" value="2"/>
</dbReference>